<dbReference type="InterPro" id="IPR035919">
    <property type="entry name" value="EAL_sf"/>
</dbReference>
<evidence type="ECO:0000259" key="1">
    <source>
        <dbReference type="PROSITE" id="PS50883"/>
    </source>
</evidence>
<sequence>MLEITAGPSQLYQLRQRIGEMLGTVFGSDNVVGSLAMEGFLIAFGSHGRSICAEMVDQVLQQIAAMQIDQGSYSSAVTARAGIIWTDPVSTVDPEVVRRRLIAALVVARRDHRSCVATAAQERVGFAEVELTAKLVCDIPAAIAENRLQLNAQDIIACAPQPGFPLEVEILLQMQDRNGHEYAPASFLPAAENSALIEMIDRWVLHRVLGDFGSHLRAHPQLWVSINVSAPSLGNSAFPGFLSDELRQSRIDPRRVQLEITETAVIRDLDQARANIREARRLGCRIALDDFGAGLSSFAYLKAFEPDCIKIDGALIPNVVDPENVEAQIVRSIINLAHRLNIEVVAEHVSSSAILTALHALGIDKVQGFELGRPRPLPQLFQALQSRA</sequence>
<accession>A0ABV6I874</accession>
<name>A0ABV6I874_9RHOB</name>
<evidence type="ECO:0000313" key="3">
    <source>
        <dbReference type="Proteomes" id="UP001589799"/>
    </source>
</evidence>
<dbReference type="Pfam" id="PF00563">
    <property type="entry name" value="EAL"/>
    <property type="match status" value="1"/>
</dbReference>
<reference evidence="2 3" key="1">
    <citation type="submission" date="2024-09" db="EMBL/GenBank/DDBJ databases">
        <authorList>
            <person name="Sun Q."/>
            <person name="Mori K."/>
        </authorList>
    </citation>
    <scope>NUCLEOTIDE SEQUENCE [LARGE SCALE GENOMIC DNA]</scope>
    <source>
        <strain evidence="2 3">KCTC 22789</strain>
    </source>
</reference>
<evidence type="ECO:0000313" key="2">
    <source>
        <dbReference type="EMBL" id="MFC0342421.1"/>
    </source>
</evidence>
<feature type="domain" description="EAL" evidence="1">
    <location>
        <begin position="132"/>
        <end position="388"/>
    </location>
</feature>
<dbReference type="SUPFAM" id="SSF141868">
    <property type="entry name" value="EAL domain-like"/>
    <property type="match status" value="1"/>
</dbReference>
<organism evidence="2 3">
    <name type="scientific">Paracoccus niistensis</name>
    <dbReference type="NCBI Taxonomy" id="632935"/>
    <lineage>
        <taxon>Bacteria</taxon>
        <taxon>Pseudomonadati</taxon>
        <taxon>Pseudomonadota</taxon>
        <taxon>Alphaproteobacteria</taxon>
        <taxon>Rhodobacterales</taxon>
        <taxon>Paracoccaceae</taxon>
        <taxon>Paracoccus</taxon>
    </lineage>
</organism>
<dbReference type="Proteomes" id="UP001589799">
    <property type="component" value="Unassembled WGS sequence"/>
</dbReference>
<dbReference type="PANTHER" id="PTHR33121">
    <property type="entry name" value="CYCLIC DI-GMP PHOSPHODIESTERASE PDEF"/>
    <property type="match status" value="1"/>
</dbReference>
<protein>
    <submittedName>
        <fullName evidence="2">EAL domain-containing protein</fullName>
    </submittedName>
</protein>
<dbReference type="RefSeq" id="WP_377700029.1">
    <property type="nucleotide sequence ID" value="NZ_JBHLWE010000053.1"/>
</dbReference>
<dbReference type="SMART" id="SM00052">
    <property type="entry name" value="EAL"/>
    <property type="match status" value="1"/>
</dbReference>
<dbReference type="PANTHER" id="PTHR33121:SF23">
    <property type="entry name" value="CYCLIC DI-GMP PHOSPHODIESTERASE PDEB"/>
    <property type="match status" value="1"/>
</dbReference>
<proteinExistence type="predicted"/>
<dbReference type="Gene3D" id="3.20.20.450">
    <property type="entry name" value="EAL domain"/>
    <property type="match status" value="1"/>
</dbReference>
<dbReference type="Gene3D" id="3.30.70.270">
    <property type="match status" value="1"/>
</dbReference>
<keyword evidence="3" id="KW-1185">Reference proteome</keyword>
<comment type="caution">
    <text evidence="2">The sequence shown here is derived from an EMBL/GenBank/DDBJ whole genome shotgun (WGS) entry which is preliminary data.</text>
</comment>
<gene>
    <name evidence="2" type="ORF">ACFFII_16815</name>
</gene>
<dbReference type="CDD" id="cd01948">
    <property type="entry name" value="EAL"/>
    <property type="match status" value="1"/>
</dbReference>
<dbReference type="EMBL" id="JBHLWE010000053">
    <property type="protein sequence ID" value="MFC0342421.1"/>
    <property type="molecule type" value="Genomic_DNA"/>
</dbReference>
<dbReference type="InterPro" id="IPR043128">
    <property type="entry name" value="Rev_trsase/Diguanyl_cyclase"/>
</dbReference>
<dbReference type="InterPro" id="IPR001633">
    <property type="entry name" value="EAL_dom"/>
</dbReference>
<dbReference type="InterPro" id="IPR050706">
    <property type="entry name" value="Cyclic-di-GMP_PDE-like"/>
</dbReference>
<dbReference type="PROSITE" id="PS50883">
    <property type="entry name" value="EAL"/>
    <property type="match status" value="1"/>
</dbReference>